<evidence type="ECO:0000313" key="7">
    <source>
        <dbReference type="Proteomes" id="UP000719942"/>
    </source>
</evidence>
<evidence type="ECO:0000256" key="4">
    <source>
        <dbReference type="PROSITE-ProRule" id="PRU00335"/>
    </source>
</evidence>
<keyword evidence="7" id="KW-1185">Reference proteome</keyword>
<dbReference type="EMBL" id="JAGFNZ010000001">
    <property type="protein sequence ID" value="MBW7571881.1"/>
    <property type="molecule type" value="Genomic_DNA"/>
</dbReference>
<dbReference type="Gene3D" id="1.10.357.10">
    <property type="entry name" value="Tetracycline Repressor, domain 2"/>
    <property type="match status" value="1"/>
</dbReference>
<evidence type="ECO:0000259" key="5">
    <source>
        <dbReference type="PROSITE" id="PS50977"/>
    </source>
</evidence>
<organism evidence="6 7">
    <name type="scientific">Caproiciproducens faecalis</name>
    <dbReference type="NCBI Taxonomy" id="2820301"/>
    <lineage>
        <taxon>Bacteria</taxon>
        <taxon>Bacillati</taxon>
        <taxon>Bacillota</taxon>
        <taxon>Clostridia</taxon>
        <taxon>Eubacteriales</taxon>
        <taxon>Acutalibacteraceae</taxon>
        <taxon>Caproiciproducens</taxon>
    </lineage>
</organism>
<dbReference type="PANTHER" id="PTHR30055">
    <property type="entry name" value="HTH-TYPE TRANSCRIPTIONAL REGULATOR RUTR"/>
    <property type="match status" value="1"/>
</dbReference>
<comment type="caution">
    <text evidence="6">The sequence shown here is derived from an EMBL/GenBank/DDBJ whole genome shotgun (WGS) entry which is preliminary data.</text>
</comment>
<dbReference type="Pfam" id="PF00440">
    <property type="entry name" value="TetR_N"/>
    <property type="match status" value="1"/>
</dbReference>
<proteinExistence type="predicted"/>
<reference evidence="6 7" key="1">
    <citation type="submission" date="2021-03" db="EMBL/GenBank/DDBJ databases">
        <title>Caproiciproducens sp. nov. isolated from feces of cow.</title>
        <authorList>
            <person name="Choi J.-Y."/>
        </authorList>
    </citation>
    <scope>NUCLEOTIDE SEQUENCE [LARGE SCALE GENOMIC DNA]</scope>
    <source>
        <strain evidence="6 7">AGMB10547</strain>
    </source>
</reference>
<dbReference type="PROSITE" id="PS50977">
    <property type="entry name" value="HTH_TETR_2"/>
    <property type="match status" value="1"/>
</dbReference>
<dbReference type="InterPro" id="IPR036271">
    <property type="entry name" value="Tet_transcr_reg_TetR-rel_C_sf"/>
</dbReference>
<name>A0ABS7DL93_9FIRM</name>
<dbReference type="Pfam" id="PF16859">
    <property type="entry name" value="TetR_C_11"/>
    <property type="match status" value="1"/>
</dbReference>
<gene>
    <name evidence="6" type="ORF">J5W02_03565</name>
</gene>
<evidence type="ECO:0000313" key="6">
    <source>
        <dbReference type="EMBL" id="MBW7571881.1"/>
    </source>
</evidence>
<keyword evidence="2 4" id="KW-0238">DNA-binding</keyword>
<evidence type="ECO:0000256" key="1">
    <source>
        <dbReference type="ARBA" id="ARBA00023015"/>
    </source>
</evidence>
<dbReference type="InterPro" id="IPR001647">
    <property type="entry name" value="HTH_TetR"/>
</dbReference>
<dbReference type="InterPro" id="IPR050109">
    <property type="entry name" value="HTH-type_TetR-like_transc_reg"/>
</dbReference>
<dbReference type="Gene3D" id="1.10.10.60">
    <property type="entry name" value="Homeodomain-like"/>
    <property type="match status" value="1"/>
</dbReference>
<dbReference type="PRINTS" id="PR00455">
    <property type="entry name" value="HTHTETR"/>
</dbReference>
<evidence type="ECO:0000256" key="2">
    <source>
        <dbReference type="ARBA" id="ARBA00023125"/>
    </source>
</evidence>
<dbReference type="RefSeq" id="WP_219964261.1">
    <property type="nucleotide sequence ID" value="NZ_JAGFNZ010000001.1"/>
</dbReference>
<keyword evidence="3" id="KW-0804">Transcription</keyword>
<protein>
    <submittedName>
        <fullName evidence="6">TetR/AcrR family transcriptional regulator</fullName>
    </submittedName>
</protein>
<dbReference type="InterPro" id="IPR009057">
    <property type="entry name" value="Homeodomain-like_sf"/>
</dbReference>
<feature type="domain" description="HTH tetR-type" evidence="5">
    <location>
        <begin position="13"/>
        <end position="73"/>
    </location>
</feature>
<keyword evidence="1" id="KW-0805">Transcription regulation</keyword>
<dbReference type="SUPFAM" id="SSF46689">
    <property type="entry name" value="Homeodomain-like"/>
    <property type="match status" value="1"/>
</dbReference>
<feature type="DNA-binding region" description="H-T-H motif" evidence="4">
    <location>
        <begin position="36"/>
        <end position="55"/>
    </location>
</feature>
<dbReference type="PANTHER" id="PTHR30055:SF148">
    <property type="entry name" value="TETR-FAMILY TRANSCRIPTIONAL REGULATOR"/>
    <property type="match status" value="1"/>
</dbReference>
<sequence length="212" mass="23540">MDGQKKGMRRRGEALEDAILLAACEELYETGYTRLTMESVATRAGTNKAVLYRRWGNKSELVIAALHKYVPKITDEIPNTGNLRDDVVTYLRGLTAPLKSIGAQTMRGLMTEPLVGGSLIASLPQVIQPRSESKLMVAMTAILKNAEIRGEVCFEKLSARIISLPLDLLRYELITMQEPISDEAITEIVDDIFMPVVRSNNQSAENNDNEDN</sequence>
<dbReference type="SUPFAM" id="SSF48498">
    <property type="entry name" value="Tetracyclin repressor-like, C-terminal domain"/>
    <property type="match status" value="1"/>
</dbReference>
<dbReference type="InterPro" id="IPR011075">
    <property type="entry name" value="TetR_C"/>
</dbReference>
<accession>A0ABS7DL93</accession>
<evidence type="ECO:0000256" key="3">
    <source>
        <dbReference type="ARBA" id="ARBA00023163"/>
    </source>
</evidence>
<dbReference type="Proteomes" id="UP000719942">
    <property type="component" value="Unassembled WGS sequence"/>
</dbReference>